<dbReference type="OrthoDB" id="1494532at2"/>
<dbReference type="InterPro" id="IPR041519">
    <property type="entry name" value="HEPN_RiboL-PSP"/>
</dbReference>
<name>R7ZYU9_9BACT</name>
<dbReference type="RefSeq" id="WP_010852380.1">
    <property type="nucleotide sequence ID" value="NZ_AQHR01000010.1"/>
</dbReference>
<comment type="caution">
    <text evidence="2">The sequence shown here is derived from an EMBL/GenBank/DDBJ whole genome shotgun (WGS) entry which is preliminary data.</text>
</comment>
<feature type="domain" description="RiboL-PSP-HEPN" evidence="1">
    <location>
        <begin position="23"/>
        <end position="217"/>
    </location>
</feature>
<dbReference type="AlphaFoldDB" id="R7ZYU9"/>
<evidence type="ECO:0000313" key="3">
    <source>
        <dbReference type="Proteomes" id="UP000013909"/>
    </source>
</evidence>
<organism evidence="2 3">
    <name type="scientific">Lunatimonas lonarensis</name>
    <dbReference type="NCBI Taxonomy" id="1232681"/>
    <lineage>
        <taxon>Bacteria</taxon>
        <taxon>Pseudomonadati</taxon>
        <taxon>Bacteroidota</taxon>
        <taxon>Cytophagia</taxon>
        <taxon>Cytophagales</taxon>
        <taxon>Cyclobacteriaceae</taxon>
    </lineage>
</organism>
<reference evidence="2 3" key="1">
    <citation type="submission" date="2013-02" db="EMBL/GenBank/DDBJ databases">
        <title>A novel strain isolated from Lonar lake, Maharashtra, India.</title>
        <authorList>
            <person name="Singh A."/>
        </authorList>
    </citation>
    <scope>NUCLEOTIDE SEQUENCE [LARGE SCALE GENOMIC DNA]</scope>
    <source>
        <strain evidence="2 3">AK24</strain>
    </source>
</reference>
<dbReference type="EMBL" id="AQHR01000010">
    <property type="protein sequence ID" value="EON79223.1"/>
    <property type="molecule type" value="Genomic_DNA"/>
</dbReference>
<protein>
    <recommendedName>
        <fullName evidence="1">RiboL-PSP-HEPN domain-containing protein</fullName>
    </recommendedName>
</protein>
<dbReference type="STRING" id="1232681.ADIS_0228"/>
<dbReference type="Proteomes" id="UP000013909">
    <property type="component" value="Unassembled WGS sequence"/>
</dbReference>
<accession>R7ZYU9</accession>
<gene>
    <name evidence="2" type="ORF">ADIS_0228</name>
</gene>
<proteinExistence type="predicted"/>
<evidence type="ECO:0000313" key="2">
    <source>
        <dbReference type="EMBL" id="EON79223.1"/>
    </source>
</evidence>
<sequence length="232" mass="27507">MPYSKSRARRDFETTYSELLSLARQISYRNVILSYDHKNMIFQSSIVLLCSSLEEYLRVFVEDMFFRYRSNGATLSEIPLNPRTFSLFHRQRTIYEGFIHNRDETKVLERLNVTNSHIYSVVDDNVILTNHIDPKTIVNDKKYPSPKNIKILFNRLGIKNIFAETNRIGGKDYELLLRSFLDVRETIAHQESTDLTFVDVKRNFENIKDFLDKLDRTTYKHICEVSGQKYWI</sequence>
<evidence type="ECO:0000259" key="1">
    <source>
        <dbReference type="Pfam" id="PF18735"/>
    </source>
</evidence>
<keyword evidence="3" id="KW-1185">Reference proteome</keyword>
<dbReference type="Pfam" id="PF18735">
    <property type="entry name" value="HEPN_RiboL-PSP"/>
    <property type="match status" value="1"/>
</dbReference>